<dbReference type="GO" id="GO:0009882">
    <property type="term" value="F:blue light photoreceptor activity"/>
    <property type="evidence" value="ECO:0007669"/>
    <property type="project" value="InterPro"/>
</dbReference>
<name>A0A504J5U7_9FLAO</name>
<evidence type="ECO:0000313" key="2">
    <source>
        <dbReference type="EMBL" id="TPN83013.1"/>
    </source>
</evidence>
<sequence>MRYIVSYVSTISKSISDSDIEELMKYVKLQNNDKKITGILIYSEGNFFQVLEGQEEDIKTLFDKIKKDSRHYNIIKMLDKPVKGISFSEYHSSFTIVSGHNSHDELQNFLENEKTHNPEHFKSISYLIQKFIKPV</sequence>
<evidence type="ECO:0000313" key="3">
    <source>
        <dbReference type="Proteomes" id="UP000315540"/>
    </source>
</evidence>
<dbReference type="RefSeq" id="WP_140596595.1">
    <property type="nucleotide sequence ID" value="NZ_VFWZ01000008.1"/>
</dbReference>
<keyword evidence="3" id="KW-1185">Reference proteome</keyword>
<comment type="caution">
    <text evidence="2">The sequence shown here is derived from an EMBL/GenBank/DDBJ whole genome shotgun (WGS) entry which is preliminary data.</text>
</comment>
<gene>
    <name evidence="2" type="ORF">FHK87_21555</name>
</gene>
<dbReference type="Gene3D" id="3.30.70.100">
    <property type="match status" value="1"/>
</dbReference>
<reference evidence="2 3" key="1">
    <citation type="submission" date="2019-06" db="EMBL/GenBank/DDBJ databases">
        <authorList>
            <person name="Meng X."/>
        </authorList>
    </citation>
    <scope>NUCLEOTIDE SEQUENCE [LARGE SCALE GENOMIC DNA]</scope>
    <source>
        <strain evidence="2 3">M625</strain>
    </source>
</reference>
<dbReference type="GO" id="GO:0071949">
    <property type="term" value="F:FAD binding"/>
    <property type="evidence" value="ECO:0007669"/>
    <property type="project" value="InterPro"/>
</dbReference>
<feature type="domain" description="BLUF" evidence="1">
    <location>
        <begin position="2"/>
        <end position="93"/>
    </location>
</feature>
<dbReference type="OrthoDB" id="1122028at2"/>
<dbReference type="Pfam" id="PF04940">
    <property type="entry name" value="BLUF"/>
    <property type="match status" value="1"/>
</dbReference>
<accession>A0A504J5U7</accession>
<dbReference type="SUPFAM" id="SSF54975">
    <property type="entry name" value="Acylphosphatase/BLUF domain-like"/>
    <property type="match status" value="1"/>
</dbReference>
<dbReference type="Proteomes" id="UP000315540">
    <property type="component" value="Unassembled WGS sequence"/>
</dbReference>
<dbReference type="SMART" id="SM01034">
    <property type="entry name" value="BLUF"/>
    <property type="match status" value="1"/>
</dbReference>
<dbReference type="PROSITE" id="PS50925">
    <property type="entry name" value="BLUF"/>
    <property type="match status" value="1"/>
</dbReference>
<dbReference type="AlphaFoldDB" id="A0A504J5U7"/>
<proteinExistence type="predicted"/>
<protein>
    <submittedName>
        <fullName evidence="2">BLUF domain-containing protein</fullName>
    </submittedName>
</protein>
<dbReference type="EMBL" id="VFWZ01000008">
    <property type="protein sequence ID" value="TPN83013.1"/>
    <property type="molecule type" value="Genomic_DNA"/>
</dbReference>
<organism evidence="2 3">
    <name type="scientific">Aquimarina algicola</name>
    <dbReference type="NCBI Taxonomy" id="2589995"/>
    <lineage>
        <taxon>Bacteria</taxon>
        <taxon>Pseudomonadati</taxon>
        <taxon>Bacteroidota</taxon>
        <taxon>Flavobacteriia</taxon>
        <taxon>Flavobacteriales</taxon>
        <taxon>Flavobacteriaceae</taxon>
        <taxon>Aquimarina</taxon>
    </lineage>
</organism>
<dbReference type="InterPro" id="IPR007024">
    <property type="entry name" value="BLUF_domain"/>
</dbReference>
<evidence type="ECO:0000259" key="1">
    <source>
        <dbReference type="PROSITE" id="PS50925"/>
    </source>
</evidence>
<dbReference type="InterPro" id="IPR036046">
    <property type="entry name" value="Acylphosphatase-like_dom_sf"/>
</dbReference>